<dbReference type="AlphaFoldDB" id="A0A8B8G9R3"/>
<feature type="transmembrane region" description="Helical" evidence="1">
    <location>
        <begin position="356"/>
        <end position="375"/>
    </location>
</feature>
<feature type="transmembrane region" description="Helical" evidence="1">
    <location>
        <begin position="230"/>
        <end position="252"/>
    </location>
</feature>
<feature type="transmembrane region" description="Helical" evidence="1">
    <location>
        <begin position="171"/>
        <end position="190"/>
    </location>
</feature>
<evidence type="ECO:0000256" key="1">
    <source>
        <dbReference type="SAM" id="Phobius"/>
    </source>
</evidence>
<accession>A0A8B8G9R3</accession>
<sequence length="385" mass="45175">MWTYGQLTDILRQCIKFESVSELWKNQPTYLIVQILFIVGGTVTLLHAFTYGGRRPLLWFTIICHGLVVECVCYAMDDIDNFWHSLSPIMFFGQRLPLYVIILYSVFYYIAIEIAYRSNQTKIGLMANVGLNVFLIDLPYDIMGIKFVHWTWHDTDPNLGDRMYWVPWTSYYFHMVFSASFVFWFFFRSVHLNQKNTTKTEIITSLSAIFLSTPCGILCFSILYHPLHDLYNVPTQVIMMFLIAVYILFTILKRKPRYINSCPFIIILYLVVYYTTFLFMAILGKPENEVSTGPHEIIGPCNVTVPSFGTELEKRKYLCVEDYNEDFDFHCTKEVPVQYSKIYTICGTMFKNRIEYIILITTIIIVAFTHFNESFKVTKIMKKSK</sequence>
<reference evidence="4" key="1">
    <citation type="submission" date="2025-08" db="UniProtKB">
        <authorList>
            <consortium name="RefSeq"/>
        </authorList>
    </citation>
    <scope>IDENTIFICATION</scope>
    <source>
        <tissue evidence="4">Whole body</tissue>
    </source>
</reference>
<dbReference type="PANTHER" id="PTHR35982">
    <property type="entry name" value="AGAP005361-PA"/>
    <property type="match status" value="1"/>
</dbReference>
<feature type="transmembrane region" description="Helical" evidence="1">
    <location>
        <begin position="30"/>
        <end position="50"/>
    </location>
</feature>
<dbReference type="PANTHER" id="PTHR35982:SF1">
    <property type="entry name" value="SPIROCYCLASE, AVEC FAMILY"/>
    <property type="match status" value="1"/>
</dbReference>
<dbReference type="Pfam" id="PF25085">
    <property type="entry name" value="DUF7802"/>
    <property type="match status" value="1"/>
</dbReference>
<feature type="domain" description="DUF7802" evidence="2">
    <location>
        <begin position="15"/>
        <end position="369"/>
    </location>
</feature>
<name>A0A8B8G9R3_9HEMI</name>
<proteinExistence type="predicted"/>
<keyword evidence="1" id="KW-1133">Transmembrane helix</keyword>
<keyword evidence="1" id="KW-0812">Transmembrane</keyword>
<dbReference type="OrthoDB" id="188749at2759"/>
<dbReference type="InterPro" id="IPR056704">
    <property type="entry name" value="DUF7802"/>
</dbReference>
<feature type="transmembrane region" description="Helical" evidence="1">
    <location>
        <begin position="123"/>
        <end position="140"/>
    </location>
</feature>
<feature type="transmembrane region" description="Helical" evidence="1">
    <location>
        <begin position="96"/>
        <end position="116"/>
    </location>
</feature>
<keyword evidence="1" id="KW-0472">Membrane</keyword>
<dbReference type="GeneID" id="112690216"/>
<keyword evidence="3" id="KW-1185">Reference proteome</keyword>
<protein>
    <submittedName>
        <fullName evidence="4">Uncharacterized protein LOC112690216 isoform X1</fullName>
    </submittedName>
</protein>
<feature type="transmembrane region" description="Helical" evidence="1">
    <location>
        <begin position="57"/>
        <end position="76"/>
    </location>
</feature>
<organism evidence="3 4">
    <name type="scientific">Sipha flava</name>
    <name type="common">yellow sugarcane aphid</name>
    <dbReference type="NCBI Taxonomy" id="143950"/>
    <lineage>
        <taxon>Eukaryota</taxon>
        <taxon>Metazoa</taxon>
        <taxon>Ecdysozoa</taxon>
        <taxon>Arthropoda</taxon>
        <taxon>Hexapoda</taxon>
        <taxon>Insecta</taxon>
        <taxon>Pterygota</taxon>
        <taxon>Neoptera</taxon>
        <taxon>Paraneoptera</taxon>
        <taxon>Hemiptera</taxon>
        <taxon>Sternorrhyncha</taxon>
        <taxon>Aphidomorpha</taxon>
        <taxon>Aphidoidea</taxon>
        <taxon>Aphididae</taxon>
        <taxon>Sipha</taxon>
    </lineage>
</organism>
<evidence type="ECO:0000313" key="4">
    <source>
        <dbReference type="RefSeq" id="XP_025419959.1"/>
    </source>
</evidence>
<evidence type="ECO:0000313" key="3">
    <source>
        <dbReference type="Proteomes" id="UP000694846"/>
    </source>
</evidence>
<gene>
    <name evidence="4" type="primary">LOC112690216</name>
</gene>
<dbReference type="RefSeq" id="XP_025419959.1">
    <property type="nucleotide sequence ID" value="XM_025564174.1"/>
</dbReference>
<dbReference type="Proteomes" id="UP000694846">
    <property type="component" value="Unplaced"/>
</dbReference>
<feature type="transmembrane region" description="Helical" evidence="1">
    <location>
        <begin position="264"/>
        <end position="284"/>
    </location>
</feature>
<evidence type="ECO:0000259" key="2">
    <source>
        <dbReference type="Pfam" id="PF25085"/>
    </source>
</evidence>
<feature type="transmembrane region" description="Helical" evidence="1">
    <location>
        <begin position="202"/>
        <end position="224"/>
    </location>
</feature>